<dbReference type="Proteomes" id="UP000260351">
    <property type="component" value="Unassembled WGS sequence"/>
</dbReference>
<dbReference type="OrthoDB" id="8903298at2"/>
<dbReference type="SMART" id="SM00960">
    <property type="entry name" value="Robl_LC7"/>
    <property type="match status" value="1"/>
</dbReference>
<protein>
    <recommendedName>
        <fullName evidence="1">Roadblock/LAMTOR2 domain-containing protein</fullName>
    </recommendedName>
</protein>
<dbReference type="AlphaFoldDB" id="A0A3E1K8R8"/>
<evidence type="ECO:0000259" key="1">
    <source>
        <dbReference type="SMART" id="SM00960"/>
    </source>
</evidence>
<sequence>MGATGGSVNAAAAITSDGMVIASVLQPGVDPDRFAAMSASLLALAEREIDEIQRGDLRQLLIEGTRGAVLLVQAGDDAVLAVSTEPGALMGKVFLEARRAAGEMKTCLEPT</sequence>
<dbReference type="Pfam" id="PF03259">
    <property type="entry name" value="Robl_LC7"/>
    <property type="match status" value="1"/>
</dbReference>
<name>A0A3E1K8R8_9GAMM</name>
<proteinExistence type="predicted"/>
<dbReference type="Gene3D" id="3.30.450.30">
    <property type="entry name" value="Dynein light chain 2a, cytoplasmic"/>
    <property type="match status" value="1"/>
</dbReference>
<reference evidence="2 3" key="1">
    <citation type="submission" date="2018-08" db="EMBL/GenBank/DDBJ databases">
        <title>Wenzhouxiangella salilacus sp. nov., a novel bacterium isolated from a saline lake in Xinjiang Province, China.</title>
        <authorList>
            <person name="Han S."/>
        </authorList>
    </citation>
    <scope>NUCLEOTIDE SEQUENCE [LARGE SCALE GENOMIC DNA]</scope>
    <source>
        <strain evidence="2 3">XDB06</strain>
    </source>
</reference>
<dbReference type="SUPFAM" id="SSF103196">
    <property type="entry name" value="Roadblock/LC7 domain"/>
    <property type="match status" value="1"/>
</dbReference>
<accession>A0A3E1K8R8</accession>
<evidence type="ECO:0000313" key="3">
    <source>
        <dbReference type="Proteomes" id="UP000260351"/>
    </source>
</evidence>
<feature type="domain" description="Roadblock/LAMTOR2" evidence="1">
    <location>
        <begin position="2"/>
        <end position="84"/>
    </location>
</feature>
<organism evidence="2 3">
    <name type="scientific">Wenzhouxiangella sediminis</name>
    <dbReference type="NCBI Taxonomy" id="1792836"/>
    <lineage>
        <taxon>Bacteria</taxon>
        <taxon>Pseudomonadati</taxon>
        <taxon>Pseudomonadota</taxon>
        <taxon>Gammaproteobacteria</taxon>
        <taxon>Chromatiales</taxon>
        <taxon>Wenzhouxiangellaceae</taxon>
        <taxon>Wenzhouxiangella</taxon>
    </lineage>
</organism>
<comment type="caution">
    <text evidence="2">The sequence shown here is derived from an EMBL/GenBank/DDBJ whole genome shotgun (WGS) entry which is preliminary data.</text>
</comment>
<dbReference type="InterPro" id="IPR004942">
    <property type="entry name" value="Roadblock/LAMTOR2_dom"/>
</dbReference>
<keyword evidence="3" id="KW-1185">Reference proteome</keyword>
<gene>
    <name evidence="2" type="ORF">DZC52_08185</name>
</gene>
<dbReference type="EMBL" id="QUZK01000035">
    <property type="protein sequence ID" value="RFF30454.1"/>
    <property type="molecule type" value="Genomic_DNA"/>
</dbReference>
<evidence type="ECO:0000313" key="2">
    <source>
        <dbReference type="EMBL" id="RFF30454.1"/>
    </source>
</evidence>